<keyword evidence="6" id="KW-1185">Reference proteome</keyword>
<dbReference type="Pfam" id="PF03448">
    <property type="entry name" value="MgtE_N"/>
    <property type="match status" value="1"/>
</dbReference>
<feature type="compositionally biased region" description="Low complexity" evidence="2">
    <location>
        <begin position="70"/>
        <end position="104"/>
    </location>
</feature>
<dbReference type="SUPFAM" id="SSF158791">
    <property type="entry name" value="MgtE N-terminal domain-like"/>
    <property type="match status" value="1"/>
</dbReference>
<sequence>MAAPTKSTRSKSAARPKGAPVRATKAQRTPFVRLLPLLIIVAGVMLSIRVNDIRKGFLDGASVRVAGELQAQQPPQTAPQAQTAQVPAPQPTGTSSPAPASQTTAPPPPPPGGADPGSFSQTEMDVLQKLTERRNAIDAREKEVGRREALLKAAEDQIDRKVSEMRTLQNTIEGLLRQYNDQEDNKMRSLVKIYENMKPKDAAKIFEQLDMPIMLEVVERMKEQKVAPILAEMDPAKARTITSELAQRRQIPLPKPTTGG</sequence>
<feature type="region of interest" description="Disordered" evidence="2">
    <location>
        <begin position="70"/>
        <end position="120"/>
    </location>
</feature>
<evidence type="ECO:0000259" key="4">
    <source>
        <dbReference type="Pfam" id="PF03448"/>
    </source>
</evidence>
<accession>A0A7C9V0D4</accession>
<evidence type="ECO:0000313" key="5">
    <source>
        <dbReference type="EMBL" id="NFV81395.1"/>
    </source>
</evidence>
<evidence type="ECO:0000256" key="2">
    <source>
        <dbReference type="SAM" id="MobiDB-lite"/>
    </source>
</evidence>
<dbReference type="RefSeq" id="WP_163681383.1">
    <property type="nucleotide sequence ID" value="NZ_JAAIYP010000039.1"/>
</dbReference>
<keyword evidence="3" id="KW-1133">Transmembrane helix</keyword>
<evidence type="ECO:0000313" key="6">
    <source>
        <dbReference type="Proteomes" id="UP000480684"/>
    </source>
</evidence>
<dbReference type="InterPro" id="IPR038076">
    <property type="entry name" value="MgtE_N_sf"/>
</dbReference>
<proteinExistence type="predicted"/>
<evidence type="ECO:0000256" key="3">
    <source>
        <dbReference type="SAM" id="Phobius"/>
    </source>
</evidence>
<reference evidence="5 6" key="1">
    <citation type="submission" date="2020-02" db="EMBL/GenBank/DDBJ databases">
        <authorList>
            <person name="Dziuba M."/>
            <person name="Kuznetsov B."/>
            <person name="Mardanov A."/>
            <person name="Ravin N."/>
            <person name="Grouzdev D."/>
        </authorList>
    </citation>
    <scope>NUCLEOTIDE SEQUENCE [LARGE SCALE GENOMIC DNA]</scope>
    <source>
        <strain evidence="5 6">SpK</strain>
    </source>
</reference>
<dbReference type="Proteomes" id="UP000480684">
    <property type="component" value="Unassembled WGS sequence"/>
</dbReference>
<keyword evidence="1" id="KW-0175">Coiled coil</keyword>
<dbReference type="InterPro" id="IPR006668">
    <property type="entry name" value="Mg_transptr_MgtE_intracell_dom"/>
</dbReference>
<dbReference type="EMBL" id="JAAIYP010000039">
    <property type="protein sequence ID" value="NFV81395.1"/>
    <property type="molecule type" value="Genomic_DNA"/>
</dbReference>
<organism evidence="5 6">
    <name type="scientific">Magnetospirillum aberrantis SpK</name>
    <dbReference type="NCBI Taxonomy" id="908842"/>
    <lineage>
        <taxon>Bacteria</taxon>
        <taxon>Pseudomonadati</taxon>
        <taxon>Pseudomonadota</taxon>
        <taxon>Alphaproteobacteria</taxon>
        <taxon>Rhodospirillales</taxon>
        <taxon>Rhodospirillaceae</taxon>
        <taxon>Magnetospirillum</taxon>
    </lineage>
</organism>
<dbReference type="Gene3D" id="1.25.60.10">
    <property type="entry name" value="MgtE N-terminal domain-like"/>
    <property type="match status" value="1"/>
</dbReference>
<gene>
    <name evidence="5" type="ORF">G4223_14865</name>
</gene>
<feature type="domain" description="Magnesium transporter MgtE intracellular" evidence="4">
    <location>
        <begin position="191"/>
        <end position="247"/>
    </location>
</feature>
<evidence type="ECO:0000256" key="1">
    <source>
        <dbReference type="SAM" id="Coils"/>
    </source>
</evidence>
<dbReference type="AlphaFoldDB" id="A0A7C9V0D4"/>
<keyword evidence="3" id="KW-0472">Membrane</keyword>
<keyword evidence="3" id="KW-0812">Transmembrane</keyword>
<comment type="caution">
    <text evidence="5">The sequence shown here is derived from an EMBL/GenBank/DDBJ whole genome shotgun (WGS) entry which is preliminary data.</text>
</comment>
<feature type="coiled-coil region" evidence="1">
    <location>
        <begin position="151"/>
        <end position="185"/>
    </location>
</feature>
<protein>
    <recommendedName>
        <fullName evidence="4">Magnesium transporter MgtE intracellular domain-containing protein</fullName>
    </recommendedName>
</protein>
<name>A0A7C9V0D4_9PROT</name>
<feature type="transmembrane region" description="Helical" evidence="3">
    <location>
        <begin position="31"/>
        <end position="48"/>
    </location>
</feature>
<feature type="region of interest" description="Disordered" evidence="2">
    <location>
        <begin position="1"/>
        <end position="24"/>
    </location>
</feature>